<comment type="caution">
    <text evidence="2">The sequence shown here is derived from an EMBL/GenBank/DDBJ whole genome shotgun (WGS) entry which is preliminary data.</text>
</comment>
<protein>
    <submittedName>
        <fullName evidence="2">Uncharacterized protein</fullName>
    </submittedName>
</protein>
<feature type="region of interest" description="Disordered" evidence="1">
    <location>
        <begin position="38"/>
        <end position="61"/>
    </location>
</feature>
<evidence type="ECO:0000313" key="3">
    <source>
        <dbReference type="Proteomes" id="UP001501020"/>
    </source>
</evidence>
<dbReference type="RefSeq" id="WP_344279446.1">
    <property type="nucleotide sequence ID" value="NZ_BAAAMR010000102.1"/>
</dbReference>
<organism evidence="2 3">
    <name type="scientific">Actinomadura napierensis</name>
    <dbReference type="NCBI Taxonomy" id="267854"/>
    <lineage>
        <taxon>Bacteria</taxon>
        <taxon>Bacillati</taxon>
        <taxon>Actinomycetota</taxon>
        <taxon>Actinomycetes</taxon>
        <taxon>Streptosporangiales</taxon>
        <taxon>Thermomonosporaceae</taxon>
        <taxon>Actinomadura</taxon>
    </lineage>
</organism>
<reference evidence="3" key="1">
    <citation type="journal article" date="2019" name="Int. J. Syst. Evol. Microbiol.">
        <title>The Global Catalogue of Microorganisms (GCM) 10K type strain sequencing project: providing services to taxonomists for standard genome sequencing and annotation.</title>
        <authorList>
            <consortium name="The Broad Institute Genomics Platform"/>
            <consortium name="The Broad Institute Genome Sequencing Center for Infectious Disease"/>
            <person name="Wu L."/>
            <person name="Ma J."/>
        </authorList>
    </citation>
    <scope>NUCLEOTIDE SEQUENCE [LARGE SCALE GENOMIC DNA]</scope>
    <source>
        <strain evidence="3">JCM 13850</strain>
    </source>
</reference>
<evidence type="ECO:0000313" key="2">
    <source>
        <dbReference type="EMBL" id="GAA2162088.1"/>
    </source>
</evidence>
<proteinExistence type="predicted"/>
<evidence type="ECO:0000256" key="1">
    <source>
        <dbReference type="SAM" id="MobiDB-lite"/>
    </source>
</evidence>
<name>A0ABP5M762_9ACTN</name>
<gene>
    <name evidence="2" type="ORF">GCM10009727_77080</name>
</gene>
<dbReference type="EMBL" id="BAAAMR010000102">
    <property type="protein sequence ID" value="GAA2162088.1"/>
    <property type="molecule type" value="Genomic_DNA"/>
</dbReference>
<sequence length="131" mass="14242">MADSFNRRRRAPSWREPALALVAALEGRGLVATVAGHGAVRAENPAGQPEKDDPRGRALGPGLRQEVRCRHQDDGSLWWFWVWWAASGEAEPDTEPLCPIADTETAADRIARVLAAPYAYAAERPVTDGGL</sequence>
<keyword evidence="3" id="KW-1185">Reference proteome</keyword>
<accession>A0ABP5M762</accession>
<dbReference type="Proteomes" id="UP001501020">
    <property type="component" value="Unassembled WGS sequence"/>
</dbReference>